<evidence type="ECO:0000313" key="3">
    <source>
        <dbReference type="Proteomes" id="UP000199310"/>
    </source>
</evidence>
<proteinExistence type="predicted"/>
<feature type="transmembrane region" description="Helical" evidence="1">
    <location>
        <begin position="21"/>
        <end position="40"/>
    </location>
</feature>
<feature type="transmembrane region" description="Helical" evidence="1">
    <location>
        <begin position="200"/>
        <end position="220"/>
    </location>
</feature>
<dbReference type="Proteomes" id="UP000199310">
    <property type="component" value="Unassembled WGS sequence"/>
</dbReference>
<feature type="transmembrane region" description="Helical" evidence="1">
    <location>
        <begin position="328"/>
        <end position="348"/>
    </location>
</feature>
<evidence type="ECO:0000256" key="1">
    <source>
        <dbReference type="SAM" id="Phobius"/>
    </source>
</evidence>
<dbReference type="EMBL" id="FOJG01000002">
    <property type="protein sequence ID" value="SEW51588.1"/>
    <property type="molecule type" value="Genomic_DNA"/>
</dbReference>
<keyword evidence="1" id="KW-1133">Transmembrane helix</keyword>
<dbReference type="STRING" id="29529.SAMN04488122_4347"/>
<evidence type="ECO:0008006" key="4">
    <source>
        <dbReference type="Google" id="ProtNLM"/>
    </source>
</evidence>
<protein>
    <recommendedName>
        <fullName evidence="4">Dolichyl-phosphate-mannose-protein mannosyltransferase</fullName>
    </recommendedName>
</protein>
<feature type="transmembrane region" description="Helical" evidence="1">
    <location>
        <begin position="460"/>
        <end position="478"/>
    </location>
</feature>
<feature type="transmembrane region" description="Helical" evidence="1">
    <location>
        <begin position="398"/>
        <end position="422"/>
    </location>
</feature>
<accession>A0A1I0S770</accession>
<name>A0A1I0S770_9BACT</name>
<gene>
    <name evidence="2" type="ORF">SAMN04488122_4347</name>
</gene>
<keyword evidence="3" id="KW-1185">Reference proteome</keyword>
<sequence length="486" mass="55119">MPIIPQRLIPEIYKDKVIQKHIWIGLILMITQITVFKLFYPFADFFSDSYSYIYAAITGLNVNLWPIGYTKFIWLFHHITHSDTALVVFQYLLIQGATLYLLFTVFYYYQPGKTVKLVVYYILMLNPLSLYLSNYISSDGLFLALSLLWAGQLIRIMHRPTILLMMLHSLLIVIAFTVRYNAVFYPVISAIAYLLTSKKLAYKATGILLPVLLVALFISYTRNETQKYTGTKEFSVFGGWQLANNALYMYPFIELHDAPPAQCAGFHQTVIKFFEKAGDQMKSLSPADGAFYLRDQRAPLKVYLAERMGNKEDSTGGIQSWGSVSPIYSAYGSFLISGYPFSFTRHFIFPNFGNYWVPPLEKLEVYNLGSNKVSSIAGYWFDYPSSNVRVGSATVQKVILGLFPVLFGGLNFLYLITLIGVIRTGKLKTTSQSLKLGILLFTCLLIANAAFGILASPIVFRYMAFPMVILIIFSGVLMEKLDLNEK</sequence>
<organism evidence="2 3">
    <name type="scientific">Chitinophaga arvensicola</name>
    <dbReference type="NCBI Taxonomy" id="29529"/>
    <lineage>
        <taxon>Bacteria</taxon>
        <taxon>Pseudomonadati</taxon>
        <taxon>Bacteroidota</taxon>
        <taxon>Chitinophagia</taxon>
        <taxon>Chitinophagales</taxon>
        <taxon>Chitinophagaceae</taxon>
        <taxon>Chitinophaga</taxon>
    </lineage>
</organism>
<feature type="transmembrane region" description="Helical" evidence="1">
    <location>
        <begin position="52"/>
        <end position="76"/>
    </location>
</feature>
<keyword evidence="1" id="KW-0812">Transmembrane</keyword>
<feature type="transmembrane region" description="Helical" evidence="1">
    <location>
        <begin position="88"/>
        <end position="109"/>
    </location>
</feature>
<evidence type="ECO:0000313" key="2">
    <source>
        <dbReference type="EMBL" id="SEW51588.1"/>
    </source>
</evidence>
<keyword evidence="1" id="KW-0472">Membrane</keyword>
<dbReference type="AlphaFoldDB" id="A0A1I0S770"/>
<feature type="transmembrane region" description="Helical" evidence="1">
    <location>
        <begin position="434"/>
        <end position="454"/>
    </location>
</feature>
<feature type="transmembrane region" description="Helical" evidence="1">
    <location>
        <begin position="129"/>
        <end position="150"/>
    </location>
</feature>
<reference evidence="3" key="1">
    <citation type="submission" date="2016-10" db="EMBL/GenBank/DDBJ databases">
        <authorList>
            <person name="Varghese N."/>
            <person name="Submissions S."/>
        </authorList>
    </citation>
    <scope>NUCLEOTIDE SEQUENCE [LARGE SCALE GENOMIC DNA]</scope>
    <source>
        <strain evidence="3">DSM 3695</strain>
    </source>
</reference>